<dbReference type="PANTHER" id="PTHR24120">
    <property type="entry name" value="GH07239P"/>
    <property type="match status" value="1"/>
</dbReference>
<accession>C6LPQ7</accession>
<dbReference type="Pfam" id="PF00023">
    <property type="entry name" value="Ank"/>
    <property type="match status" value="1"/>
</dbReference>
<dbReference type="SMART" id="SM00248">
    <property type="entry name" value="ANK"/>
    <property type="match status" value="22"/>
</dbReference>
<dbReference type="InterPro" id="IPR002110">
    <property type="entry name" value="Ankyrin_rpt"/>
</dbReference>
<feature type="compositionally biased region" description="Polar residues" evidence="2">
    <location>
        <begin position="985"/>
        <end position="998"/>
    </location>
</feature>
<sequence>MLRGKFDSYILLEPPSDAWAQYAQRESDGRQCLLFQVPGIHVEAIEGVFQYAVGLISRAPRTFIPYIDYVSDSALRGYLISLLPNKPFLTEVIDMKSVANEPFTETEIHDVYIQLRDAATFLSNTPGYNGLFSSHGAISTDTIIVMDTSRIALLGYGLNASASLVYDIRGIAKLLNSLIKLNLPTQETTAYNKELSSLIRALEIGDDFPPATDYAKSSIDVDISDLEGRKTATHSQLLLSTMSQSQQSTASPASANAPQVELSTTRLYSTARTFDPHISIRDLSRTGLAFTMPSYDALIDAVKQKNLDRVTTLLGRGLMPPPLCPKTALMEAASLGHYEIAQVLLNTEAMRISSEGYTAFHYALDGGHFNIVVLLNDLEGQHHSMPVLTHSVTNLLFAVEAEDLDSVWYWREKQSTIPDGDGFTALHKATQKNYLPAIRILTKYEHGIVDKDGKVALHYCAEHNYIDAARILAPYEQGSLTPDGSTALQIAYNNGFLELARELIQYEGPSDTVPTAESDFNTDLMLAVINRNAFDTFCYLRQARLRNILGMTALMMAAKHGNQQAIEDLIDVEGCMQVDQQDWMVGEESTSLAGKTALMFAAESGHLSAVARLSSIEAGMVDKIGETALMKATTMNHIEIVDILAPLENNVRNLADATALTIAIRMGHQEICTILKNYEGPPAADITFDEKASNCAMTPLMKAADAGNFNYTWCLQSQKDLVDNRGWTALMYAAAKGHIDCCELLLETKNKISADGETAWQIARRNNHEHLLSMLEPDSIIDEQGNYDLHQIATTSGPIVTRQYAHQYGLYNNAGLTALMLRAGTYGCRCVDQSLLEAEAGMRSKDGKSYALRCALLAGNKDMVDILLPLERTFLIEDGYTDLMLDAFHGYMEQVASKTALYGVQTKDGITALMLACAAGQIDTARILLGSEIGLQTEAGIKASQFAIQSGNKDLCNLIVPLELGFVPRTSTHSNTSTHTSKSSIVATTNDGPHSSSVKLDKDDVITNMLSSLGLDSEMLSRWEKQMGHNHLALQRIVGPSPSVDSNGNTVLHRAALNGDLAEVHACIYLAKTTNNMRQTALMFAASQGHADIVEVLVHYEANMIDVDGHFAAELAMISGHLDSIAILSSIEKPLLVDAGYTQLMFAVLADDVYATKQCIREGLLRRQTKNGQTALMIAVLLTRLTLIPLLLEERDLCMTNGVTAYTIATSIARRSCFTVELINSLRVDILLDSEGNTQLMQKAITGAVGYVKAFLYMHGNYNKRGYTALHLSVLNHHYECVNILKSVESGARLQGSFNTGGIFPVVEPTALMIAAMINDHNCIKELLATEATLTDSKGRTALMLAAIYGHVDACNLLASYESGSQDNFDLTALMLAATYGHVECVQALVELEANISTPAGDTALSYAAEHNRIDCVRVLAPYEAKTHGVRAMTIANSAIRSATQRIIQTYL</sequence>
<feature type="repeat" description="ANK" evidence="1">
    <location>
        <begin position="1077"/>
        <end position="1109"/>
    </location>
</feature>
<gene>
    <name evidence="3" type="ORF">GL50581_725</name>
</gene>
<comment type="caution">
    <text evidence="3">The sequence shown here is derived from an EMBL/GenBank/DDBJ whole genome shotgun (WGS) entry which is preliminary data.</text>
</comment>
<dbReference type="Pfam" id="PF12796">
    <property type="entry name" value="Ank_2"/>
    <property type="match status" value="9"/>
</dbReference>
<organism evidence="3 4">
    <name type="scientific">Giardia intestinalis (strain ATCC 50581 / GS clone H7)</name>
    <name type="common">Giardia lamblia</name>
    <dbReference type="NCBI Taxonomy" id="598745"/>
    <lineage>
        <taxon>Eukaryota</taxon>
        <taxon>Metamonada</taxon>
        <taxon>Diplomonadida</taxon>
        <taxon>Hexamitidae</taxon>
        <taxon>Giardiinae</taxon>
        <taxon>Giardia</taxon>
    </lineage>
</organism>
<dbReference type="OrthoDB" id="539213at2759"/>
<feature type="compositionally biased region" description="Low complexity" evidence="2">
    <location>
        <begin position="970"/>
        <end position="984"/>
    </location>
</feature>
<dbReference type="SUPFAM" id="SSF48403">
    <property type="entry name" value="Ankyrin repeat"/>
    <property type="match status" value="5"/>
</dbReference>
<dbReference type="InterPro" id="IPR036770">
    <property type="entry name" value="Ankyrin_rpt-contain_sf"/>
</dbReference>
<dbReference type="EMBL" id="ACGJ01000922">
    <property type="protein sequence ID" value="EET02017.1"/>
    <property type="molecule type" value="Genomic_DNA"/>
</dbReference>
<evidence type="ECO:0000256" key="1">
    <source>
        <dbReference type="PROSITE-ProRule" id="PRU00023"/>
    </source>
</evidence>
<feature type="repeat" description="ANK" evidence="1">
    <location>
        <begin position="725"/>
        <end position="757"/>
    </location>
</feature>
<proteinExistence type="predicted"/>
<reference evidence="3 4" key="1">
    <citation type="journal article" date="2009" name="PLoS Pathog.">
        <title>Draft genome sequencing of giardia intestinalis assemblage B isolate GS: is human giardiasis caused by two different species?</title>
        <authorList>
            <person name="Franzen O."/>
            <person name="Jerlstrom-Hultqvist J."/>
            <person name="Castro E."/>
            <person name="Sherwood E."/>
            <person name="Ankarklev J."/>
            <person name="Reiner D.S."/>
            <person name="Palm D."/>
            <person name="Andersson J.O."/>
            <person name="Andersson B."/>
            <person name="Svard S.G."/>
        </authorList>
    </citation>
    <scope>NUCLEOTIDE SEQUENCE [LARGE SCALE GENOMIC DNA]</scope>
    <source>
        <strain evidence="4">ATCC 50581 / GS clone H7</strain>
    </source>
</reference>
<feature type="region of interest" description="Disordered" evidence="2">
    <location>
        <begin position="970"/>
        <end position="998"/>
    </location>
</feature>
<dbReference type="OMA" id="LTIAIRM"/>
<dbReference type="PANTHER" id="PTHR24120:SF4">
    <property type="entry name" value="GH07239P"/>
    <property type="match status" value="1"/>
</dbReference>
<dbReference type="Gene3D" id="1.25.40.20">
    <property type="entry name" value="Ankyrin repeat-containing domain"/>
    <property type="match status" value="7"/>
</dbReference>
<evidence type="ECO:0000313" key="3">
    <source>
        <dbReference type="EMBL" id="EET02017.1"/>
    </source>
</evidence>
<keyword evidence="1" id="KW-0040">ANK repeat</keyword>
<name>C6LPQ7_GIAIB</name>
<dbReference type="PROSITE" id="PS50088">
    <property type="entry name" value="ANK_REPEAT"/>
    <property type="match status" value="2"/>
</dbReference>
<evidence type="ECO:0000313" key="4">
    <source>
        <dbReference type="Proteomes" id="UP000002488"/>
    </source>
</evidence>
<protein>
    <submittedName>
        <fullName evidence="3">Protein 21.1</fullName>
    </submittedName>
</protein>
<dbReference type="VEuPathDB" id="GiardiaDB:GL50581_725"/>
<dbReference type="Proteomes" id="UP000002488">
    <property type="component" value="Unassembled WGS sequence"/>
</dbReference>
<evidence type="ECO:0000256" key="2">
    <source>
        <dbReference type="SAM" id="MobiDB-lite"/>
    </source>
</evidence>